<feature type="domain" description="Methyl-accepting transducer" evidence="5">
    <location>
        <begin position="353"/>
        <end position="582"/>
    </location>
</feature>
<dbReference type="InterPro" id="IPR003660">
    <property type="entry name" value="HAMP_dom"/>
</dbReference>
<keyword evidence="4" id="KW-1133">Transmembrane helix</keyword>
<dbReference type="InterPro" id="IPR004089">
    <property type="entry name" value="MCPsignal_dom"/>
</dbReference>
<evidence type="ECO:0000313" key="7">
    <source>
        <dbReference type="EMBL" id="NBE09531.1"/>
    </source>
</evidence>
<dbReference type="PANTHER" id="PTHR43531:SF11">
    <property type="entry name" value="METHYL-ACCEPTING CHEMOTAXIS PROTEIN 3"/>
    <property type="match status" value="1"/>
</dbReference>
<dbReference type="Gene3D" id="6.10.340.10">
    <property type="match status" value="1"/>
</dbReference>
<organism evidence="7 8">
    <name type="scientific">Paragemmobacter ruber</name>
    <dbReference type="NCBI Taxonomy" id="1985673"/>
    <lineage>
        <taxon>Bacteria</taxon>
        <taxon>Pseudomonadati</taxon>
        <taxon>Pseudomonadota</taxon>
        <taxon>Alphaproteobacteria</taxon>
        <taxon>Rhodobacterales</taxon>
        <taxon>Paracoccaceae</taxon>
        <taxon>Paragemmobacter</taxon>
    </lineage>
</organism>
<dbReference type="Pfam" id="PF17201">
    <property type="entry name" value="Cache_3-Cache_2"/>
    <property type="match status" value="1"/>
</dbReference>
<gene>
    <name evidence="7" type="ORF">GU920_18465</name>
</gene>
<evidence type="ECO:0000259" key="6">
    <source>
        <dbReference type="PROSITE" id="PS50885"/>
    </source>
</evidence>
<evidence type="ECO:0000256" key="1">
    <source>
        <dbReference type="ARBA" id="ARBA00022500"/>
    </source>
</evidence>
<evidence type="ECO:0000256" key="3">
    <source>
        <dbReference type="PROSITE-ProRule" id="PRU00284"/>
    </source>
</evidence>
<keyword evidence="8" id="KW-1185">Reference proteome</keyword>
<dbReference type="SUPFAM" id="SSF58104">
    <property type="entry name" value="Methyl-accepting chemotaxis protein (MCP) signaling domain"/>
    <property type="match status" value="1"/>
</dbReference>
<feature type="domain" description="HAMP" evidence="6">
    <location>
        <begin position="292"/>
        <end position="348"/>
    </location>
</feature>
<protein>
    <recommendedName>
        <fullName evidence="9">Methyl-accepting chemotaxis protein</fullName>
    </recommendedName>
</protein>
<evidence type="ECO:0008006" key="9">
    <source>
        <dbReference type="Google" id="ProtNLM"/>
    </source>
</evidence>
<dbReference type="Gene3D" id="1.10.287.950">
    <property type="entry name" value="Methyl-accepting chemotaxis protein"/>
    <property type="match status" value="1"/>
</dbReference>
<dbReference type="InterPro" id="IPR004090">
    <property type="entry name" value="Chemotax_Me-accpt_rcpt"/>
</dbReference>
<evidence type="ECO:0000259" key="5">
    <source>
        <dbReference type="PROSITE" id="PS50111"/>
    </source>
</evidence>
<dbReference type="RefSeq" id="WP_161768580.1">
    <property type="nucleotide sequence ID" value="NZ_JAAATW010000006.1"/>
</dbReference>
<dbReference type="Pfam" id="PF00015">
    <property type="entry name" value="MCPsignal"/>
    <property type="match status" value="1"/>
</dbReference>
<comment type="similarity">
    <text evidence="2">Belongs to the methyl-accepting chemotaxis (MCP) protein family.</text>
</comment>
<name>A0ABW9YA82_9RHOB</name>
<keyword evidence="4" id="KW-0472">Membrane</keyword>
<dbReference type="InterPro" id="IPR029151">
    <property type="entry name" value="Sensor-like_sf"/>
</dbReference>
<evidence type="ECO:0000256" key="4">
    <source>
        <dbReference type="SAM" id="Phobius"/>
    </source>
</evidence>
<evidence type="ECO:0000256" key="2">
    <source>
        <dbReference type="ARBA" id="ARBA00029447"/>
    </source>
</evidence>
<dbReference type="SMART" id="SM00283">
    <property type="entry name" value="MA"/>
    <property type="match status" value="1"/>
</dbReference>
<keyword evidence="3" id="KW-0807">Transducer</keyword>
<evidence type="ECO:0000313" key="8">
    <source>
        <dbReference type="Proteomes" id="UP001517376"/>
    </source>
</evidence>
<keyword evidence="1" id="KW-0145">Chemotaxis</keyword>
<dbReference type="InterPro" id="IPR051310">
    <property type="entry name" value="MCP_chemotaxis"/>
</dbReference>
<dbReference type="InterPro" id="IPR033462">
    <property type="entry name" value="Cache_3-Cache_2"/>
</dbReference>
<dbReference type="Proteomes" id="UP001517376">
    <property type="component" value="Unassembled WGS sequence"/>
</dbReference>
<dbReference type="PRINTS" id="PR00260">
    <property type="entry name" value="CHEMTRNSDUCR"/>
</dbReference>
<dbReference type="CDD" id="cd11386">
    <property type="entry name" value="MCP_signal"/>
    <property type="match status" value="1"/>
</dbReference>
<dbReference type="SUPFAM" id="SSF103190">
    <property type="entry name" value="Sensory domain-like"/>
    <property type="match status" value="1"/>
</dbReference>
<dbReference type="Pfam" id="PF00672">
    <property type="entry name" value="HAMP"/>
    <property type="match status" value="1"/>
</dbReference>
<feature type="transmembrane region" description="Helical" evidence="4">
    <location>
        <begin position="202"/>
        <end position="221"/>
    </location>
</feature>
<sequence>MPTVFSRLSLAARLSVFVGLSLLVLGTISASIGLYLKVGTNRDIADQQVHMALEIFSDALASQTGALESAAQPSGGEVNLLHTGDPLQIPPDLIRKISELTDTKLTYFERDAATGAFRRIASTLTGSDGENVVGSVLDPNSPAHAALSQGADFAGDIVVRDVHYYAIYEPVRNASGTVVGAVAAVIDWNVLRDQIIGFASELILLTLICVSLGCAGIYLAIKRELGPLASLVVVLNRLARRDYLAEVPPTTAKNEIGALTDACIALRTDLLEGARLAEEAASQQAEREGLRKDLARVVDDLRAGLSRLTEGDLTTPIPSTADNPFPAEYDPLRQSYNSVIERISLVIEQVNAMAQGVRDSAAEIAEASRELSSRAETQAATLEESAAALTELTQSVGSTAERANMAQEASFGNRTGAERGSDIVREAVTAMQGIERGSEQITRIIGVIDDIAFQTNLLALNAGVEAARAGEAGRGFAVVASEVRLLAQRASESAREIKALITDSTEQVDRGSALVRKAGDSLAEILVRANEAASLVSDIALAAAEQARGLTEINSGVNQLDTVTQQNSAVAEETSAAAATLKLRSEELITALSGFRFNATQKSDDQASASGRARAAEPTIEAKVVDWAPAVAASANRPRANRAKATGTWAEF</sequence>
<comment type="caution">
    <text evidence="7">The sequence shown here is derived from an EMBL/GenBank/DDBJ whole genome shotgun (WGS) entry which is preliminary data.</text>
</comment>
<dbReference type="PANTHER" id="PTHR43531">
    <property type="entry name" value="PROTEIN ICFG"/>
    <property type="match status" value="1"/>
</dbReference>
<dbReference type="PROSITE" id="PS50111">
    <property type="entry name" value="CHEMOTAXIS_TRANSDUC_2"/>
    <property type="match status" value="1"/>
</dbReference>
<reference evidence="8" key="1">
    <citation type="submission" date="2020-01" db="EMBL/GenBank/DDBJ databases">
        <title>Sphingomonas sp. strain CSW-10.</title>
        <authorList>
            <person name="Chen W.-M."/>
        </authorList>
    </citation>
    <scope>NUCLEOTIDE SEQUENCE [LARGE SCALE GENOMIC DNA]</scope>
    <source>
        <strain evidence="8">CCP-1</strain>
    </source>
</reference>
<dbReference type="SMART" id="SM00304">
    <property type="entry name" value="HAMP"/>
    <property type="match status" value="2"/>
</dbReference>
<proteinExistence type="inferred from homology"/>
<accession>A0ABW9YA82</accession>
<dbReference type="PROSITE" id="PS50885">
    <property type="entry name" value="HAMP"/>
    <property type="match status" value="2"/>
</dbReference>
<keyword evidence="4" id="KW-0812">Transmembrane</keyword>
<feature type="domain" description="HAMP" evidence="6">
    <location>
        <begin position="222"/>
        <end position="275"/>
    </location>
</feature>
<dbReference type="EMBL" id="JAAATW010000006">
    <property type="protein sequence ID" value="NBE09531.1"/>
    <property type="molecule type" value="Genomic_DNA"/>
</dbReference>